<dbReference type="SUPFAM" id="SSF141694">
    <property type="entry name" value="AF2212/PG0164-like"/>
    <property type="match status" value="1"/>
</dbReference>
<dbReference type="RefSeq" id="WP_066407678.1">
    <property type="nucleotide sequence ID" value="NZ_CP011390.1"/>
</dbReference>
<dbReference type="Proteomes" id="UP000077177">
    <property type="component" value="Chromosome"/>
</dbReference>
<keyword evidence="2" id="KW-1185">Reference proteome</keyword>
<evidence type="ECO:0000313" key="1">
    <source>
        <dbReference type="EMBL" id="ANE52710.1"/>
    </source>
</evidence>
<dbReference type="OrthoDB" id="680797at2"/>
<dbReference type="InterPro" id="IPR015018">
    <property type="entry name" value="DUF1905"/>
</dbReference>
<reference evidence="2" key="1">
    <citation type="submission" date="2015-01" db="EMBL/GenBank/DDBJ databases">
        <title>Flavisolibacter sp./LCS9/ whole genome sequencing.</title>
        <authorList>
            <person name="Kim M.K."/>
            <person name="Srinivasan S."/>
            <person name="Lee J.-J."/>
        </authorList>
    </citation>
    <scope>NUCLEOTIDE SEQUENCE [LARGE SCALE GENOMIC DNA]</scope>
    <source>
        <strain evidence="2">LCS9</strain>
    </source>
</reference>
<name>A0A172U068_9BACT</name>
<proteinExistence type="predicted"/>
<sequence length="171" mass="19127">MINFSTLIKRFNKQGEKTGWTYIEISQAIAEQLKPGNKKSFRVSGKLDQYKIDRVALLPMGEGQFIMALNAAMRKGIQKGEGQSVQVQLKADERELKPPADFMACLADEPDAQTFFLQLTKGHQLYFGRWIDSAKTEPTRIKRIAQAVSALAAGMGYPAMIRAAKKSKEML</sequence>
<evidence type="ECO:0000313" key="2">
    <source>
        <dbReference type="Proteomes" id="UP000077177"/>
    </source>
</evidence>
<dbReference type="Pfam" id="PF08922">
    <property type="entry name" value="DUF1905"/>
    <property type="match status" value="1"/>
</dbReference>
<reference evidence="1 2" key="2">
    <citation type="journal article" date="2016" name="Int. J. Syst. Evol. Microbiol.">
        <title>Flavisolibacter tropicus sp. nov., isolated from tropical soil.</title>
        <authorList>
            <person name="Lee J.J."/>
            <person name="Kang M.S."/>
            <person name="Kim G.S."/>
            <person name="Lee C.S."/>
            <person name="Lim S."/>
            <person name="Lee J."/>
            <person name="Roh S.H."/>
            <person name="Kang H."/>
            <person name="Ha J.M."/>
            <person name="Bae S."/>
            <person name="Jung H.Y."/>
            <person name="Kim M.K."/>
        </authorList>
    </citation>
    <scope>NUCLEOTIDE SEQUENCE [LARGE SCALE GENOMIC DNA]</scope>
    <source>
        <strain evidence="1 2">LCS9</strain>
    </source>
</reference>
<dbReference type="EMBL" id="CP011390">
    <property type="protein sequence ID" value="ANE52710.1"/>
    <property type="molecule type" value="Genomic_DNA"/>
</dbReference>
<organism evidence="1 2">
    <name type="scientific">Flavisolibacter tropicus</name>
    <dbReference type="NCBI Taxonomy" id="1492898"/>
    <lineage>
        <taxon>Bacteria</taxon>
        <taxon>Pseudomonadati</taxon>
        <taxon>Bacteroidota</taxon>
        <taxon>Chitinophagia</taxon>
        <taxon>Chitinophagales</taxon>
        <taxon>Chitinophagaceae</taxon>
        <taxon>Flavisolibacter</taxon>
    </lineage>
</organism>
<dbReference type="KEGG" id="fla:SY85_21755"/>
<protein>
    <recommendedName>
        <fullName evidence="3">DUF1905 domain-containing protein</fullName>
    </recommendedName>
</protein>
<accession>A0A172U068</accession>
<gene>
    <name evidence="1" type="ORF">SY85_21755</name>
</gene>
<dbReference type="STRING" id="1492898.SY85_21755"/>
<dbReference type="Gene3D" id="2.40.30.100">
    <property type="entry name" value="AF2212/PG0164-like"/>
    <property type="match status" value="1"/>
</dbReference>
<evidence type="ECO:0008006" key="3">
    <source>
        <dbReference type="Google" id="ProtNLM"/>
    </source>
</evidence>
<dbReference type="Pfam" id="PF13376">
    <property type="entry name" value="OmdA"/>
    <property type="match status" value="1"/>
</dbReference>
<dbReference type="AlphaFoldDB" id="A0A172U068"/>
<dbReference type="InterPro" id="IPR037079">
    <property type="entry name" value="AF2212/PG0164-like_sf"/>
</dbReference>